<feature type="chain" id="PRO_5045111052" description="Outer membrane protein beta-barrel domain-containing protein" evidence="1">
    <location>
        <begin position="20"/>
        <end position="185"/>
    </location>
</feature>
<name>A0ABY6CX68_9BACT</name>
<organism evidence="2 3">
    <name type="scientific">Reichenbachiella agarivorans</name>
    <dbReference type="NCBI Taxonomy" id="2979464"/>
    <lineage>
        <taxon>Bacteria</taxon>
        <taxon>Pseudomonadati</taxon>
        <taxon>Bacteroidota</taxon>
        <taxon>Cytophagia</taxon>
        <taxon>Cytophagales</taxon>
        <taxon>Reichenbachiellaceae</taxon>
        <taxon>Reichenbachiella</taxon>
    </lineage>
</organism>
<evidence type="ECO:0000313" key="2">
    <source>
        <dbReference type="EMBL" id="UXP33988.1"/>
    </source>
</evidence>
<dbReference type="Proteomes" id="UP001065174">
    <property type="component" value="Chromosome"/>
</dbReference>
<feature type="signal peptide" evidence="1">
    <location>
        <begin position="1"/>
        <end position="19"/>
    </location>
</feature>
<gene>
    <name evidence="2" type="ORF">N6H18_08520</name>
</gene>
<evidence type="ECO:0008006" key="4">
    <source>
        <dbReference type="Google" id="ProtNLM"/>
    </source>
</evidence>
<accession>A0ABY6CX68</accession>
<dbReference type="EMBL" id="CP106679">
    <property type="protein sequence ID" value="UXP33988.1"/>
    <property type="molecule type" value="Genomic_DNA"/>
</dbReference>
<keyword evidence="1" id="KW-0732">Signal</keyword>
<proteinExistence type="predicted"/>
<keyword evidence="3" id="KW-1185">Reference proteome</keyword>
<sequence length="185" mass="21065">MKTTLFTLLLILTTQLVFAQSSAGYTIEGDRPGKKERNTDWTEKIYIGGGLAGLSFSDRITSVGFSVLGGYRWTDRLNTGLGMSYQYFEDKYYDDKYNVFGPQIFAQYLIYGPIFGMAQYEYNILNYNGRNYNYDGLFLGAGYSQSVGKVSINFYLLYNVLYEENNREDGYSSPYSIGANFMVGF</sequence>
<dbReference type="RefSeq" id="WP_262311414.1">
    <property type="nucleotide sequence ID" value="NZ_CP106679.1"/>
</dbReference>
<protein>
    <recommendedName>
        <fullName evidence="4">Outer membrane protein beta-barrel domain-containing protein</fullName>
    </recommendedName>
</protein>
<reference evidence="2" key="1">
    <citation type="submission" date="2022-09" db="EMBL/GenBank/DDBJ databases">
        <title>Comparative genomics and taxonomic characterization of three novel marine species of genus Reichenbachiella exhibiting antioxidant and polysaccharide degradation activities.</title>
        <authorList>
            <person name="Muhammad N."/>
            <person name="Lee Y.-J."/>
            <person name="Ko J."/>
            <person name="Kim S.-G."/>
        </authorList>
    </citation>
    <scope>NUCLEOTIDE SEQUENCE</scope>
    <source>
        <strain evidence="2">BKB1-1</strain>
    </source>
</reference>
<evidence type="ECO:0000313" key="3">
    <source>
        <dbReference type="Proteomes" id="UP001065174"/>
    </source>
</evidence>
<evidence type="ECO:0000256" key="1">
    <source>
        <dbReference type="SAM" id="SignalP"/>
    </source>
</evidence>